<proteinExistence type="predicted"/>
<keyword evidence="2" id="KW-1185">Reference proteome</keyword>
<gene>
    <name evidence="1" type="ORF">EZH24_12715</name>
</gene>
<evidence type="ECO:0000313" key="2">
    <source>
        <dbReference type="Proteomes" id="UP000310168"/>
    </source>
</evidence>
<protein>
    <submittedName>
        <fullName evidence="1">V-type ATP synthase subunit E</fullName>
    </submittedName>
</protein>
<organism evidence="1 2">
    <name type="scientific">Brachyspira catarrhinii</name>
    <dbReference type="NCBI Taxonomy" id="2528966"/>
    <lineage>
        <taxon>Bacteria</taxon>
        <taxon>Pseudomonadati</taxon>
        <taxon>Spirochaetota</taxon>
        <taxon>Spirochaetia</taxon>
        <taxon>Brachyspirales</taxon>
        <taxon>Brachyspiraceae</taxon>
        <taxon>Brachyspira</taxon>
    </lineage>
</organism>
<evidence type="ECO:0000313" key="1">
    <source>
        <dbReference type="EMBL" id="TKZ24461.1"/>
    </source>
</evidence>
<sequence>YQMQFTDEDFVEFFSDFIKAKTEEVVFSK</sequence>
<feature type="non-terminal residue" evidence="1">
    <location>
        <position position="1"/>
    </location>
</feature>
<accession>A0ABY2TMI0</accession>
<name>A0ABY2TMI0_9SPIR</name>
<reference evidence="1 2" key="1">
    <citation type="journal article" date="2019" name="Anaerobe">
        <title>Brachyspira catarrhinii sp. nov., an anaerobic intestinal spirochaete isolated from vervet monkeys may have been misidentified as Brachyspira aalborgi in previous studies.</title>
        <authorList>
            <person name="Phillips N.D."/>
            <person name="La T."/>
            <person name="Hampson D.J."/>
        </authorList>
    </citation>
    <scope>NUCLEOTIDE SEQUENCE [LARGE SCALE GENOMIC DNA]</scope>
    <source>
        <strain evidence="1 2">Z12</strain>
    </source>
</reference>
<dbReference type="Proteomes" id="UP000310168">
    <property type="component" value="Unassembled WGS sequence"/>
</dbReference>
<dbReference type="EMBL" id="SJDU01000626">
    <property type="protein sequence ID" value="TKZ24461.1"/>
    <property type="molecule type" value="Genomic_DNA"/>
</dbReference>
<comment type="caution">
    <text evidence="1">The sequence shown here is derived from an EMBL/GenBank/DDBJ whole genome shotgun (WGS) entry which is preliminary data.</text>
</comment>